<dbReference type="RefSeq" id="XP_055881332.1">
    <property type="nucleotide sequence ID" value="XM_056025357.1"/>
</dbReference>
<dbReference type="InterPro" id="IPR029063">
    <property type="entry name" value="SAM-dependent_MTases_sf"/>
</dbReference>
<dbReference type="SMART" id="SM00359">
    <property type="entry name" value="PUA"/>
    <property type="match status" value="1"/>
</dbReference>
<evidence type="ECO:0000256" key="4">
    <source>
        <dbReference type="ARBA" id="ARBA00022691"/>
    </source>
</evidence>
<dbReference type="InterPro" id="IPR015947">
    <property type="entry name" value="PUA-like_sf"/>
</dbReference>
<feature type="domain" description="SAM-dependent MTase RsmB/NOP-type" evidence="8">
    <location>
        <begin position="164"/>
        <end position="469"/>
    </location>
</feature>
<evidence type="ECO:0000259" key="8">
    <source>
        <dbReference type="PROSITE" id="PS51686"/>
    </source>
</evidence>
<protein>
    <submittedName>
        <fullName evidence="10">tRNA (Cytosine(72)-C(5))-methyltransferase NSUN6-like isoform X1</fullName>
    </submittedName>
</protein>
<dbReference type="PROSITE" id="PS50890">
    <property type="entry name" value="PUA"/>
    <property type="match status" value="1"/>
</dbReference>
<dbReference type="OMA" id="YQGAMLY"/>
<evidence type="ECO:0000256" key="5">
    <source>
        <dbReference type="ARBA" id="ARBA00022884"/>
    </source>
</evidence>
<evidence type="ECO:0000256" key="3">
    <source>
        <dbReference type="ARBA" id="ARBA00022679"/>
    </source>
</evidence>
<feature type="binding site" evidence="6">
    <location>
        <begin position="265"/>
        <end position="271"/>
    </location>
    <ligand>
        <name>S-adenosyl-L-methionine</name>
        <dbReference type="ChEBI" id="CHEBI:59789"/>
    </ligand>
</feature>
<accession>A0A9W3A274</accession>
<dbReference type="CDD" id="cd02440">
    <property type="entry name" value="AdoMet_MTases"/>
    <property type="match status" value="1"/>
</dbReference>
<dbReference type="Gene3D" id="3.40.50.150">
    <property type="entry name" value="Vaccinia Virus protein VP39"/>
    <property type="match status" value="1"/>
</dbReference>
<feature type="region of interest" description="Disordered" evidence="7">
    <location>
        <begin position="29"/>
        <end position="49"/>
    </location>
</feature>
<dbReference type="GO" id="GO:0008173">
    <property type="term" value="F:RNA methyltransferase activity"/>
    <property type="evidence" value="ECO:0007669"/>
    <property type="project" value="InterPro"/>
</dbReference>
<sequence length="470" mass="52100">MMCIKHLSFHIRLIGDDSLADKYEPGTIKTTRQQSSHSSEHTARPGCHPSLPNDEHFKQLLEVLTLPPLYTTLRINSVENDPDNNILLEEIQLHLKKQTDALCRPEYNMFIHPVLKDCLLIQNRGPKTIDVVDKEIIVDLSCGMAVLRGAHVFKVGIMGAPMSLRAGDVVSVYADLDGHCLKGTATCYSNQKLFVGNGVAHVSRSDLFNSQTLQSGIGILMTHPVYEAPSLAEMLTVRISSQNLPSIACVYALDPQEGEIILDMCAAPGGKTTHIAGLIGDKGLVIALDKSSQRVKKMQTLKKKNIEMYVFDSTKAWCPSADGSNRPPYSPETFDRILVDAPCSALGQRPCYKNEILLNQLRSYPVIQHQLLKTAVKLLKPGGVMVYSTCTITKEENEDQVSRLLATNPQIELIHTPYKLGGDALPTCDLSSEDKSKVQRFDPSFLYSDDKDLYNVDTIGFFIAKFQKLK</sequence>
<feature type="binding site" evidence="6">
    <location>
        <position position="289"/>
    </location>
    <ligand>
        <name>S-adenosyl-L-methionine</name>
        <dbReference type="ChEBI" id="CHEBI:59789"/>
    </ligand>
</feature>
<dbReference type="CDD" id="cd21150">
    <property type="entry name" value="PUA_NSun6-like"/>
    <property type="match status" value="1"/>
</dbReference>
<dbReference type="PROSITE" id="PS01153">
    <property type="entry name" value="NOL1_NOP2_SUN"/>
    <property type="match status" value="1"/>
</dbReference>
<feature type="binding site" evidence="6">
    <location>
        <position position="322"/>
    </location>
    <ligand>
        <name>S-adenosyl-L-methionine</name>
        <dbReference type="ChEBI" id="CHEBI:59789"/>
    </ligand>
</feature>
<keyword evidence="5 6" id="KW-0694">RNA-binding</keyword>
<dbReference type="InterPro" id="IPR002478">
    <property type="entry name" value="PUA"/>
</dbReference>
<dbReference type="GO" id="GO:0003723">
    <property type="term" value="F:RNA binding"/>
    <property type="evidence" value="ECO:0007669"/>
    <property type="project" value="UniProtKB-UniRule"/>
</dbReference>
<keyword evidence="4 6" id="KW-0949">S-adenosyl-L-methionine</keyword>
<organism evidence="9 10">
    <name type="scientific">Biomphalaria glabrata</name>
    <name type="common">Bloodfluke planorb</name>
    <name type="synonym">Freshwater snail</name>
    <dbReference type="NCBI Taxonomy" id="6526"/>
    <lineage>
        <taxon>Eukaryota</taxon>
        <taxon>Metazoa</taxon>
        <taxon>Spiralia</taxon>
        <taxon>Lophotrochozoa</taxon>
        <taxon>Mollusca</taxon>
        <taxon>Gastropoda</taxon>
        <taxon>Heterobranchia</taxon>
        <taxon>Euthyneura</taxon>
        <taxon>Panpulmonata</taxon>
        <taxon>Hygrophila</taxon>
        <taxon>Lymnaeoidea</taxon>
        <taxon>Planorbidae</taxon>
        <taxon>Biomphalaria</taxon>
    </lineage>
</organism>
<dbReference type="SUPFAM" id="SSF53335">
    <property type="entry name" value="S-adenosyl-L-methionine-dependent methyltransferases"/>
    <property type="match status" value="1"/>
</dbReference>
<dbReference type="AlphaFoldDB" id="A0A9W3A274"/>
<dbReference type="InterPro" id="IPR023267">
    <property type="entry name" value="RCMT"/>
</dbReference>
<evidence type="ECO:0000256" key="2">
    <source>
        <dbReference type="ARBA" id="ARBA00022603"/>
    </source>
</evidence>
<feature type="binding site" evidence="6">
    <location>
        <position position="340"/>
    </location>
    <ligand>
        <name>S-adenosyl-L-methionine</name>
        <dbReference type="ChEBI" id="CHEBI:59789"/>
    </ligand>
</feature>
<name>A0A9W3A274_BIOGL</name>
<dbReference type="PANTHER" id="PTHR22807:SF34">
    <property type="entry name" value="TRNA (CYTOSINE(72)-C(5))-METHYLTRANSFERASE NSUN6"/>
    <property type="match status" value="1"/>
</dbReference>
<dbReference type="OrthoDB" id="260824at2759"/>
<feature type="active site" description="Nucleophile" evidence="6">
    <location>
        <position position="390"/>
    </location>
</feature>
<dbReference type="PANTHER" id="PTHR22807">
    <property type="entry name" value="NOP2 YEAST -RELATED NOL1/NOP2/FMU SUN DOMAIN-CONTAINING"/>
    <property type="match status" value="1"/>
</dbReference>
<gene>
    <name evidence="10" type="primary">LOC106072053</name>
</gene>
<evidence type="ECO:0000256" key="7">
    <source>
        <dbReference type="SAM" id="MobiDB-lite"/>
    </source>
</evidence>
<dbReference type="GO" id="GO:0001510">
    <property type="term" value="P:RNA methylation"/>
    <property type="evidence" value="ECO:0007669"/>
    <property type="project" value="InterPro"/>
</dbReference>
<evidence type="ECO:0000256" key="6">
    <source>
        <dbReference type="PROSITE-ProRule" id="PRU01023"/>
    </source>
</evidence>
<evidence type="ECO:0000313" key="10">
    <source>
        <dbReference type="RefSeq" id="XP_055881332.1"/>
    </source>
</evidence>
<dbReference type="Gene3D" id="2.30.130.10">
    <property type="entry name" value="PUA domain"/>
    <property type="match status" value="1"/>
</dbReference>
<dbReference type="InterPro" id="IPR049560">
    <property type="entry name" value="MeTrfase_RsmB-F_NOP2_cat"/>
</dbReference>
<reference evidence="10" key="1">
    <citation type="submission" date="2025-08" db="UniProtKB">
        <authorList>
            <consortium name="RefSeq"/>
        </authorList>
    </citation>
    <scope>IDENTIFICATION</scope>
</reference>
<evidence type="ECO:0000256" key="1">
    <source>
        <dbReference type="ARBA" id="ARBA00007494"/>
    </source>
</evidence>
<keyword evidence="3 6" id="KW-0808">Transferase</keyword>
<dbReference type="InterPro" id="IPR001678">
    <property type="entry name" value="MeTrfase_RsmB-F_NOP2_dom"/>
</dbReference>
<dbReference type="GeneID" id="106072053"/>
<keyword evidence="9" id="KW-1185">Reference proteome</keyword>
<keyword evidence="2 6" id="KW-0489">Methyltransferase</keyword>
<proteinExistence type="inferred from homology"/>
<dbReference type="Pfam" id="PF01189">
    <property type="entry name" value="Methyltr_RsmB-F"/>
    <property type="match status" value="1"/>
</dbReference>
<dbReference type="PRINTS" id="PR02008">
    <property type="entry name" value="RCMTFAMILY"/>
</dbReference>
<dbReference type="InterPro" id="IPR018314">
    <property type="entry name" value="RsmB/NOL1/NOP2-like_CS"/>
</dbReference>
<dbReference type="Proteomes" id="UP001165740">
    <property type="component" value="Chromosome 4"/>
</dbReference>
<evidence type="ECO:0000313" key="9">
    <source>
        <dbReference type="Proteomes" id="UP001165740"/>
    </source>
</evidence>
<dbReference type="SUPFAM" id="SSF88697">
    <property type="entry name" value="PUA domain-like"/>
    <property type="match status" value="1"/>
</dbReference>
<comment type="similarity">
    <text evidence="1 6">Belongs to the class I-like SAM-binding methyltransferase superfamily. RsmB/NOP family.</text>
</comment>
<dbReference type="PROSITE" id="PS51686">
    <property type="entry name" value="SAM_MT_RSMB_NOP"/>
    <property type="match status" value="1"/>
</dbReference>
<dbReference type="InterPro" id="IPR036974">
    <property type="entry name" value="PUA_sf"/>
</dbReference>